<dbReference type="EMBL" id="JAWDJW010012630">
    <property type="protein sequence ID" value="KAK3043959.1"/>
    <property type="molecule type" value="Genomic_DNA"/>
</dbReference>
<reference evidence="1" key="1">
    <citation type="submission" date="2024-09" db="EMBL/GenBank/DDBJ databases">
        <title>Black Yeasts Isolated from many extreme environments.</title>
        <authorList>
            <person name="Coleine C."/>
            <person name="Stajich J.E."/>
            <person name="Selbmann L."/>
        </authorList>
    </citation>
    <scope>NUCLEOTIDE SEQUENCE</scope>
    <source>
        <strain evidence="1">CCFEE 5737</strain>
    </source>
</reference>
<organism evidence="1 2">
    <name type="scientific">Coniosporium uncinatum</name>
    <dbReference type="NCBI Taxonomy" id="93489"/>
    <lineage>
        <taxon>Eukaryota</taxon>
        <taxon>Fungi</taxon>
        <taxon>Dikarya</taxon>
        <taxon>Ascomycota</taxon>
        <taxon>Pezizomycotina</taxon>
        <taxon>Dothideomycetes</taxon>
        <taxon>Dothideomycetes incertae sedis</taxon>
        <taxon>Coniosporium</taxon>
    </lineage>
</organism>
<evidence type="ECO:0000313" key="1">
    <source>
        <dbReference type="EMBL" id="KAK3043959.1"/>
    </source>
</evidence>
<evidence type="ECO:0000313" key="2">
    <source>
        <dbReference type="Proteomes" id="UP001186974"/>
    </source>
</evidence>
<accession>A0ACC3CSA3</accession>
<gene>
    <name evidence="1" type="ORF">LTS18_002552</name>
</gene>
<feature type="non-terminal residue" evidence="1">
    <location>
        <position position="170"/>
    </location>
</feature>
<sequence>MTKEWDKVWQDIRQLYVNEGLSLNEVRRVIRERHGFDASTRAYRMRIEEWGFKKRVATRSHTPSGQHVPMSPTLENAPNGVTPFGWGVFEADDVHKQLFDTVTTNRIAAVKSLLSMMPDRSILNVPIPQDWEPEYPTGTALIHMAVEIGLLEMTQTLLKFGADVNNRREG</sequence>
<name>A0ACC3CSA3_9PEZI</name>
<proteinExistence type="predicted"/>
<keyword evidence="2" id="KW-1185">Reference proteome</keyword>
<protein>
    <submittedName>
        <fullName evidence="1">Uncharacterized protein</fullName>
    </submittedName>
</protein>
<comment type="caution">
    <text evidence="1">The sequence shown here is derived from an EMBL/GenBank/DDBJ whole genome shotgun (WGS) entry which is preliminary data.</text>
</comment>
<dbReference type="Proteomes" id="UP001186974">
    <property type="component" value="Unassembled WGS sequence"/>
</dbReference>